<sequence length="190" mass="22011">MEYYVHFLVDSIFRPYQFRLLEVDAFRYRAADVIGKITRKRIREARLKEIKLELMNSERLRGYFEDHSADLDALRHDKFLSTAPQSHLKDVPDYMGKSSRGLFNLRRAKSRQCYKPSSWAKKVSEPGLSASNSKGISEKPIKLRKLKNHKAKMAMARDPAKVAQIKRQIALKKKANNPLFNFGKKGKGNK</sequence>
<organism evidence="3">
    <name type="scientific">Hymenolepis diminuta</name>
    <name type="common">Rat tapeworm</name>
    <dbReference type="NCBI Taxonomy" id="6216"/>
    <lineage>
        <taxon>Eukaryota</taxon>
        <taxon>Metazoa</taxon>
        <taxon>Spiralia</taxon>
        <taxon>Lophotrochozoa</taxon>
        <taxon>Platyhelminthes</taxon>
        <taxon>Cestoda</taxon>
        <taxon>Eucestoda</taxon>
        <taxon>Cyclophyllidea</taxon>
        <taxon>Hymenolepididae</taxon>
        <taxon>Hymenolepis</taxon>
    </lineage>
</organism>
<gene>
    <name evidence="1" type="ORF">HDID_LOCUS3083</name>
</gene>
<dbReference type="WBParaSite" id="HDID_0000308501-mRNA-1">
    <property type="protein sequence ID" value="HDID_0000308501-mRNA-1"/>
    <property type="gene ID" value="HDID_0000308501"/>
</dbReference>
<evidence type="ECO:0000313" key="1">
    <source>
        <dbReference type="EMBL" id="VDL27101.1"/>
    </source>
</evidence>
<proteinExistence type="predicted"/>
<dbReference type="OrthoDB" id="1191041at2759"/>
<protein>
    <submittedName>
        <fullName evidence="1 3">Uncharacterized protein</fullName>
    </submittedName>
</protein>
<reference evidence="1 2" key="2">
    <citation type="submission" date="2018-11" db="EMBL/GenBank/DDBJ databases">
        <authorList>
            <consortium name="Pathogen Informatics"/>
        </authorList>
    </citation>
    <scope>NUCLEOTIDE SEQUENCE [LARGE SCALE GENOMIC DNA]</scope>
</reference>
<dbReference type="Proteomes" id="UP000274504">
    <property type="component" value="Unassembled WGS sequence"/>
</dbReference>
<reference evidence="3" key="1">
    <citation type="submission" date="2017-02" db="UniProtKB">
        <authorList>
            <consortium name="WormBaseParasite"/>
        </authorList>
    </citation>
    <scope>IDENTIFICATION</scope>
</reference>
<name>A0A0R3SEA6_HYMDI</name>
<dbReference type="AlphaFoldDB" id="A0A0R3SEA6"/>
<evidence type="ECO:0000313" key="2">
    <source>
        <dbReference type="Proteomes" id="UP000274504"/>
    </source>
</evidence>
<accession>A0A0R3SEA6</accession>
<dbReference type="EMBL" id="UYSG01000868">
    <property type="protein sequence ID" value="VDL27101.1"/>
    <property type="molecule type" value="Genomic_DNA"/>
</dbReference>
<dbReference type="STRING" id="6216.A0A0R3SEA6"/>
<evidence type="ECO:0000313" key="3">
    <source>
        <dbReference type="WBParaSite" id="HDID_0000308501-mRNA-1"/>
    </source>
</evidence>